<dbReference type="RefSeq" id="WP_378225743.1">
    <property type="nucleotide sequence ID" value="NZ_JBHRTK010000035.1"/>
</dbReference>
<keyword evidence="4" id="KW-1185">Reference proteome</keyword>
<dbReference type="Gene3D" id="3.30.70.1070">
    <property type="entry name" value="Sporulation related repeat"/>
    <property type="match status" value="1"/>
</dbReference>
<evidence type="ECO:0000256" key="1">
    <source>
        <dbReference type="SAM" id="MobiDB-lite"/>
    </source>
</evidence>
<feature type="compositionally biased region" description="Polar residues" evidence="1">
    <location>
        <begin position="858"/>
        <end position="867"/>
    </location>
</feature>
<dbReference type="PROSITE" id="PS51724">
    <property type="entry name" value="SPOR"/>
    <property type="match status" value="1"/>
</dbReference>
<feature type="region of interest" description="Disordered" evidence="1">
    <location>
        <begin position="465"/>
        <end position="486"/>
    </location>
</feature>
<feature type="compositionally biased region" description="Acidic residues" evidence="1">
    <location>
        <begin position="162"/>
        <end position="172"/>
    </location>
</feature>
<comment type="caution">
    <text evidence="3">The sequence shown here is derived from an EMBL/GenBank/DDBJ whole genome shotgun (WGS) entry which is preliminary data.</text>
</comment>
<organism evidence="3 4">
    <name type="scientific">Aquamicrobium soli</name>
    <dbReference type="NCBI Taxonomy" id="1811518"/>
    <lineage>
        <taxon>Bacteria</taxon>
        <taxon>Pseudomonadati</taxon>
        <taxon>Pseudomonadota</taxon>
        <taxon>Alphaproteobacteria</taxon>
        <taxon>Hyphomicrobiales</taxon>
        <taxon>Phyllobacteriaceae</taxon>
        <taxon>Aquamicrobium</taxon>
    </lineage>
</organism>
<proteinExistence type="predicted"/>
<feature type="region of interest" description="Disordered" evidence="1">
    <location>
        <begin position="141"/>
        <end position="172"/>
    </location>
</feature>
<sequence length="982" mass="101995">MADRTPLKFADRDTISDNDPFAELTRIMGFDPRQPVTRKEALDPVIGDDFDIDLEKELMGEFGLDEEERAPAVNAAPEVAVSPAEPAMHEAPSHDFSAHELDEAIAASMQDFGVAEDKAGHSPAPEVDFDRDFDDALTQTFETPAFDSRTDWSDRQERAAAAEEDVFADDAAPEIEAAPARDFETHFDDAMAEVDLDFDLDDELAETPAAEQVAAPQIAVEAQDEEADFLADAPEAEDPFDDAFSLDLNEVEAAAPAVEPVAAPQERSLEDELNALLGNMGASISKPQDTPLPQVQAADERAAPAVDPFAVAAAGYSTPQAPAVDPFAVAAVGYSAHQAPAVDPFEVAAAGYGAHQASADDAASALDALAADLLQDDEAQARAGDVDIDFDPADLDAFTNDAEAEAEVAAAPVPAASIFSRTWNRATPVQPAQPNTAEEAPAAPVVEEPAADAYAYQPEPAYTAETQEAVEQVEPQEEAAPAVVDDGIPDVETVDVPERVEALADDLDLPELVFEEDRPASAAFDDLDAEFAGLINEINEADLAPPPAQTSTYDDEPYESGFRQAAEWDDTPAYVMPGAAAATAAAATASHAADFDAANADARPFAPAESFDADPLDYDPQFDEAIAMPEPAATAGAAQPSRRGLIAAAVVGAVVVVGGLGAFLLSPGGSGGGAPVLVKADDAPIKVKPENPGGTVVPNQDNKVYEAVAKGIQPTAPEQQKLVVDAQQPVNVNTAAPQNRVVDLPADEDAGDGAGDVAAADAPRAKSEDRLDPSTQTAAANADQEDVALVSPRKVRTMIVKPDGTLAPREDTTAVAATEPADPAPQRVSTAPLSGDQTGTVPAAADAQEPAPKPTAKAGNQSPTTPKTVAAAPQRPSDQPVDVVGEVKPDQVAAIAPATAASGAWAMQIASQPSAEAAQSSYNDLARRYAGVLGGKPVSIVKAEIAGKGTFYRVRIPADSRNDAIKLCESYKAAGGNCFVSK</sequence>
<feature type="compositionally biased region" description="Low complexity" evidence="1">
    <location>
        <begin position="465"/>
        <end position="484"/>
    </location>
</feature>
<protein>
    <submittedName>
        <fullName evidence="3">SPOR domain-containing protein</fullName>
    </submittedName>
</protein>
<feature type="compositionally biased region" description="Polar residues" evidence="1">
    <location>
        <begin position="827"/>
        <end position="840"/>
    </location>
</feature>
<accession>A0ABV7KK86</accession>
<feature type="region of interest" description="Disordered" evidence="1">
    <location>
        <begin position="734"/>
        <end position="881"/>
    </location>
</feature>
<gene>
    <name evidence="3" type="ORF">ACFOHJ_24580</name>
</gene>
<dbReference type="InterPro" id="IPR036680">
    <property type="entry name" value="SPOR-like_sf"/>
</dbReference>
<feature type="domain" description="SPOR" evidence="2">
    <location>
        <begin position="899"/>
        <end position="982"/>
    </location>
</feature>
<feature type="compositionally biased region" description="Basic and acidic residues" evidence="1">
    <location>
        <begin position="763"/>
        <end position="772"/>
    </location>
</feature>
<dbReference type="Proteomes" id="UP001595583">
    <property type="component" value="Unassembled WGS sequence"/>
</dbReference>
<evidence type="ECO:0000313" key="3">
    <source>
        <dbReference type="EMBL" id="MFC3209406.1"/>
    </source>
</evidence>
<dbReference type="Pfam" id="PF05036">
    <property type="entry name" value="SPOR"/>
    <property type="match status" value="1"/>
</dbReference>
<evidence type="ECO:0000259" key="2">
    <source>
        <dbReference type="PROSITE" id="PS51724"/>
    </source>
</evidence>
<dbReference type="InterPro" id="IPR007730">
    <property type="entry name" value="SPOR-like_dom"/>
</dbReference>
<name>A0ABV7KK86_9HYPH</name>
<reference evidence="4" key="1">
    <citation type="journal article" date="2019" name="Int. J. Syst. Evol. Microbiol.">
        <title>The Global Catalogue of Microorganisms (GCM) 10K type strain sequencing project: providing services to taxonomists for standard genome sequencing and annotation.</title>
        <authorList>
            <consortium name="The Broad Institute Genomics Platform"/>
            <consortium name="The Broad Institute Genome Sequencing Center for Infectious Disease"/>
            <person name="Wu L."/>
            <person name="Ma J."/>
        </authorList>
    </citation>
    <scope>NUCLEOTIDE SEQUENCE [LARGE SCALE GENOMIC DNA]</scope>
    <source>
        <strain evidence="4">KCTC 52165</strain>
    </source>
</reference>
<feature type="compositionally biased region" description="Basic and acidic residues" evidence="1">
    <location>
        <begin position="148"/>
        <end position="161"/>
    </location>
</feature>
<dbReference type="EMBL" id="JBHRTK010000035">
    <property type="protein sequence ID" value="MFC3209406.1"/>
    <property type="molecule type" value="Genomic_DNA"/>
</dbReference>
<evidence type="ECO:0000313" key="4">
    <source>
        <dbReference type="Proteomes" id="UP001595583"/>
    </source>
</evidence>